<dbReference type="AlphaFoldDB" id="X0U8B0"/>
<accession>X0U8B0</accession>
<organism evidence="1">
    <name type="scientific">marine sediment metagenome</name>
    <dbReference type="NCBI Taxonomy" id="412755"/>
    <lineage>
        <taxon>unclassified sequences</taxon>
        <taxon>metagenomes</taxon>
        <taxon>ecological metagenomes</taxon>
    </lineage>
</organism>
<name>X0U8B0_9ZZZZ</name>
<gene>
    <name evidence="1" type="ORF">S01H1_26387</name>
</gene>
<proteinExistence type="predicted"/>
<reference evidence="1" key="1">
    <citation type="journal article" date="2014" name="Front. Microbiol.">
        <title>High frequency of phylogenetically diverse reductive dehalogenase-homologous genes in deep subseafloor sedimentary metagenomes.</title>
        <authorList>
            <person name="Kawai M."/>
            <person name="Futagami T."/>
            <person name="Toyoda A."/>
            <person name="Takaki Y."/>
            <person name="Nishi S."/>
            <person name="Hori S."/>
            <person name="Arai W."/>
            <person name="Tsubouchi T."/>
            <person name="Morono Y."/>
            <person name="Uchiyama I."/>
            <person name="Ito T."/>
            <person name="Fujiyama A."/>
            <person name="Inagaki F."/>
            <person name="Takami H."/>
        </authorList>
    </citation>
    <scope>NUCLEOTIDE SEQUENCE</scope>
    <source>
        <strain evidence="1">Expedition CK06-06</strain>
    </source>
</reference>
<comment type="caution">
    <text evidence="1">The sequence shown here is derived from an EMBL/GenBank/DDBJ whole genome shotgun (WGS) entry which is preliminary data.</text>
</comment>
<sequence>MGSTILPEQETDKGIKMTVLRSEELEAQMTHREKKYVKQPDGSYKCRKCGSTIQSISVSHPIWDGPFAMSGSG</sequence>
<dbReference type="EMBL" id="BARS01015992">
    <property type="protein sequence ID" value="GAF96602.1"/>
    <property type="molecule type" value="Genomic_DNA"/>
</dbReference>
<protein>
    <submittedName>
        <fullName evidence="1">Uncharacterized protein</fullName>
    </submittedName>
</protein>
<evidence type="ECO:0000313" key="1">
    <source>
        <dbReference type="EMBL" id="GAF96602.1"/>
    </source>
</evidence>